<comment type="caution">
    <text evidence="5">The sequence shown here is derived from an EMBL/GenBank/DDBJ whole genome shotgun (WGS) entry which is preliminary data.</text>
</comment>
<dbReference type="SUPFAM" id="SSF51735">
    <property type="entry name" value="NAD(P)-binding Rossmann-fold domains"/>
    <property type="match status" value="1"/>
</dbReference>
<keyword evidence="6" id="KW-1185">Reference proteome</keyword>
<dbReference type="GO" id="GO:0019878">
    <property type="term" value="P:lysine biosynthetic process via aminoadipic acid"/>
    <property type="evidence" value="ECO:0007669"/>
    <property type="project" value="TreeGrafter"/>
</dbReference>
<dbReference type="GO" id="GO:0004753">
    <property type="term" value="F:saccharopine dehydrogenase activity"/>
    <property type="evidence" value="ECO:0007669"/>
    <property type="project" value="TreeGrafter"/>
</dbReference>
<dbReference type="GO" id="GO:0005737">
    <property type="term" value="C:cytoplasm"/>
    <property type="evidence" value="ECO:0007669"/>
    <property type="project" value="TreeGrafter"/>
</dbReference>
<name>A0A1V9G1P4_9BACT</name>
<dbReference type="SUPFAM" id="SSF55347">
    <property type="entry name" value="Glyceraldehyde-3-phosphate dehydrogenase-like, C-terminal domain"/>
    <property type="match status" value="2"/>
</dbReference>
<evidence type="ECO:0000259" key="4">
    <source>
        <dbReference type="Pfam" id="PF16653"/>
    </source>
</evidence>
<dbReference type="Proteomes" id="UP000192276">
    <property type="component" value="Unassembled WGS sequence"/>
</dbReference>
<keyword evidence="2" id="KW-0175">Coiled coil</keyword>
<dbReference type="Gene3D" id="3.40.50.720">
    <property type="entry name" value="NAD(P)-binding Rossmann-like Domain"/>
    <property type="match status" value="2"/>
</dbReference>
<feature type="domain" description="Saccharopine dehydrogenase NADP binding" evidence="3">
    <location>
        <begin position="4"/>
        <end position="115"/>
    </location>
</feature>
<dbReference type="Pfam" id="PF03435">
    <property type="entry name" value="Sacchrp_dh_NADP"/>
    <property type="match status" value="1"/>
</dbReference>
<evidence type="ECO:0000256" key="1">
    <source>
        <dbReference type="ARBA" id="ARBA00023002"/>
    </source>
</evidence>
<sequence length="501" mass="56053">MKHIAVLGAASSSSTLTGYLAKEAAANNWQITIAGLSSAPAPHIDASFIQTQLFQPENETERRRLIASADLVISLLSPALHTLAATECVHYKKHLLTPSEIDEPVSDLHASIKKENLLFLHEMGLNPGIDHMSAMQRIHRIKANGGSITSFRSHCGGLISPESDNNPWHYKVTGANHNMVQADINGAVFKENGLVIQWPYEKLFDPNRVIHIPGIGYLAWYPNRNSLHYMSLYGLHNANTFMRTTLRYPEFCFGWKNVIDLKLTDATRRYQTDGLTLQEFFQEHFASHGFSEWIERQLTSRFAQTRQLLEKLQQLLDAEQEANEEERKALQDFMMVDYNGQLMDVNLDSIKTQAAATVAGQMHEANLSMKQLFYLGMDDNETCINKGACSAADVLQFAMEQKLLLQPADKDMVVLQHEIGYELDGNEHIATSSLVVKGEDHLNTAMNKTVGLPLGIAAKHIMQGTIKETGLHIPVMSAIYAPVLQELEKNGIRFEESDTVI</sequence>
<dbReference type="Gene3D" id="3.30.360.10">
    <property type="entry name" value="Dihydrodipicolinate Reductase, domain 2"/>
    <property type="match status" value="1"/>
</dbReference>
<dbReference type="AlphaFoldDB" id="A0A1V9G1P4"/>
<dbReference type="STRING" id="550983.A4R26_15895"/>
<dbReference type="InterPro" id="IPR051168">
    <property type="entry name" value="AASS"/>
</dbReference>
<reference evidence="6" key="1">
    <citation type="submission" date="2016-04" db="EMBL/GenBank/DDBJ databases">
        <authorList>
            <person name="Chen L."/>
            <person name="Zhuang W."/>
            <person name="Wang G."/>
        </authorList>
    </citation>
    <scope>NUCLEOTIDE SEQUENCE [LARGE SCALE GENOMIC DNA]</scope>
    <source>
        <strain evidence="6">208</strain>
    </source>
</reference>
<organism evidence="5 6">
    <name type="scientific">Niastella populi</name>
    <dbReference type="NCBI Taxonomy" id="550983"/>
    <lineage>
        <taxon>Bacteria</taxon>
        <taxon>Pseudomonadati</taxon>
        <taxon>Bacteroidota</taxon>
        <taxon>Chitinophagia</taxon>
        <taxon>Chitinophagales</taxon>
        <taxon>Chitinophagaceae</taxon>
        <taxon>Niastella</taxon>
    </lineage>
</organism>
<keyword evidence="1" id="KW-0560">Oxidoreductase</keyword>
<evidence type="ECO:0000259" key="3">
    <source>
        <dbReference type="Pfam" id="PF03435"/>
    </source>
</evidence>
<proteinExistence type="predicted"/>
<evidence type="ECO:0000256" key="2">
    <source>
        <dbReference type="SAM" id="Coils"/>
    </source>
</evidence>
<evidence type="ECO:0000313" key="5">
    <source>
        <dbReference type="EMBL" id="OQP64533.1"/>
    </source>
</evidence>
<dbReference type="RefSeq" id="WP_081163522.1">
    <property type="nucleotide sequence ID" value="NZ_LWBP01000089.1"/>
</dbReference>
<dbReference type="EMBL" id="LWBP01000089">
    <property type="protein sequence ID" value="OQP64533.1"/>
    <property type="molecule type" value="Genomic_DNA"/>
</dbReference>
<dbReference type="Pfam" id="PF16653">
    <property type="entry name" value="Sacchrp_dh_C"/>
    <property type="match status" value="1"/>
</dbReference>
<dbReference type="InterPro" id="IPR032095">
    <property type="entry name" value="Sacchrp_dh-like_C"/>
</dbReference>
<dbReference type="InterPro" id="IPR005097">
    <property type="entry name" value="Sacchrp_dh_NADP-bd"/>
</dbReference>
<evidence type="ECO:0000313" key="6">
    <source>
        <dbReference type="Proteomes" id="UP000192276"/>
    </source>
</evidence>
<feature type="domain" description="Saccharopine dehydrogenase-like C-terminal" evidence="4">
    <location>
        <begin position="124"/>
        <end position="492"/>
    </location>
</feature>
<accession>A0A1V9G1P4</accession>
<dbReference type="PANTHER" id="PTHR11133:SF22">
    <property type="entry name" value="ALPHA-AMINOADIPIC SEMIALDEHYDE SYNTHASE, MITOCHONDRIAL"/>
    <property type="match status" value="1"/>
</dbReference>
<feature type="coiled-coil region" evidence="2">
    <location>
        <begin position="302"/>
        <end position="332"/>
    </location>
</feature>
<dbReference type="PANTHER" id="PTHR11133">
    <property type="entry name" value="SACCHAROPINE DEHYDROGENASE"/>
    <property type="match status" value="1"/>
</dbReference>
<gene>
    <name evidence="5" type="ORF">A4R26_15895</name>
</gene>
<protein>
    <recommendedName>
        <fullName evidence="7">Saccharopine dehydrogenase</fullName>
    </recommendedName>
</protein>
<dbReference type="InterPro" id="IPR036291">
    <property type="entry name" value="NAD(P)-bd_dom_sf"/>
</dbReference>
<evidence type="ECO:0008006" key="7">
    <source>
        <dbReference type="Google" id="ProtNLM"/>
    </source>
</evidence>
<dbReference type="OrthoDB" id="973788at2"/>